<dbReference type="InterPro" id="IPR014729">
    <property type="entry name" value="Rossmann-like_a/b/a_fold"/>
</dbReference>
<dbReference type="Proteomes" id="UP001500457">
    <property type="component" value="Unassembled WGS sequence"/>
</dbReference>
<evidence type="ECO:0000313" key="3">
    <source>
        <dbReference type="EMBL" id="GAA4880660.1"/>
    </source>
</evidence>
<feature type="domain" description="UspA" evidence="2">
    <location>
        <begin position="10"/>
        <end position="154"/>
    </location>
</feature>
<evidence type="ECO:0000259" key="2">
    <source>
        <dbReference type="Pfam" id="PF00582"/>
    </source>
</evidence>
<keyword evidence="4" id="KW-1185">Reference proteome</keyword>
<dbReference type="InterPro" id="IPR006016">
    <property type="entry name" value="UspA"/>
</dbReference>
<comment type="similarity">
    <text evidence="1">Belongs to the universal stress protein A family.</text>
</comment>
<dbReference type="SUPFAM" id="SSF52402">
    <property type="entry name" value="Adenine nucleotide alpha hydrolases-like"/>
    <property type="match status" value="1"/>
</dbReference>
<gene>
    <name evidence="3" type="ORF">GCM10023203_34600</name>
</gene>
<dbReference type="EMBL" id="BAABHQ010000009">
    <property type="protein sequence ID" value="GAA4880660.1"/>
    <property type="molecule type" value="Genomic_DNA"/>
</dbReference>
<dbReference type="CDD" id="cd23659">
    <property type="entry name" value="USP_At3g01520-like"/>
    <property type="match status" value="1"/>
</dbReference>
<reference evidence="4" key="1">
    <citation type="journal article" date="2019" name="Int. J. Syst. Evol. Microbiol.">
        <title>The Global Catalogue of Microorganisms (GCM) 10K type strain sequencing project: providing services to taxonomists for standard genome sequencing and annotation.</title>
        <authorList>
            <consortium name="The Broad Institute Genomics Platform"/>
            <consortium name="The Broad Institute Genome Sequencing Center for Infectious Disease"/>
            <person name="Wu L."/>
            <person name="Ma J."/>
        </authorList>
    </citation>
    <scope>NUCLEOTIDE SEQUENCE [LARGE SCALE GENOMIC DNA]</scope>
    <source>
        <strain evidence="4">JCM 17983</strain>
    </source>
</reference>
<dbReference type="Pfam" id="PF00582">
    <property type="entry name" value="Usp"/>
    <property type="match status" value="1"/>
</dbReference>
<accession>A0ABP9EM95</accession>
<dbReference type="Gene3D" id="3.40.50.620">
    <property type="entry name" value="HUPs"/>
    <property type="match status" value="1"/>
</dbReference>
<dbReference type="PRINTS" id="PR01438">
    <property type="entry name" value="UNVRSLSTRESS"/>
</dbReference>
<evidence type="ECO:0000313" key="4">
    <source>
        <dbReference type="Proteomes" id="UP001500457"/>
    </source>
</evidence>
<name>A0ABP9EM95_9PSEU</name>
<dbReference type="PANTHER" id="PTHR46553">
    <property type="entry name" value="ADENINE NUCLEOTIDE ALPHA HYDROLASES-LIKE SUPERFAMILY PROTEIN"/>
    <property type="match status" value="1"/>
</dbReference>
<proteinExistence type="inferred from homology"/>
<dbReference type="RefSeq" id="WP_274231768.1">
    <property type="nucleotide sequence ID" value="NZ_BAABHQ010000009.1"/>
</dbReference>
<evidence type="ECO:0000256" key="1">
    <source>
        <dbReference type="ARBA" id="ARBA00008791"/>
    </source>
</evidence>
<dbReference type="InterPro" id="IPR006015">
    <property type="entry name" value="Universal_stress_UspA"/>
</dbReference>
<sequence length="165" mass="17100">MTEDAVHGVVVCGVDGSTGSRYALREAIRSAVRRGDRLHVVAVYEPPEMWAALSWGAAGDLPMPDGETLHRHGHQVAQGVVDEVTPAMGAELTLPEITVEARPGRAAEELVDVARDADELVVGHRGRGAFGSVVLGSVGLACVLHATCPVTVVPIPATGGAEESP</sequence>
<comment type="caution">
    <text evidence="3">The sequence shown here is derived from an EMBL/GenBank/DDBJ whole genome shotgun (WGS) entry which is preliminary data.</text>
</comment>
<protein>
    <submittedName>
        <fullName evidence="3">Universal stress protein</fullName>
    </submittedName>
</protein>
<organism evidence="3 4">
    <name type="scientific">Actinomycetospora straminea</name>
    <dbReference type="NCBI Taxonomy" id="663607"/>
    <lineage>
        <taxon>Bacteria</taxon>
        <taxon>Bacillati</taxon>
        <taxon>Actinomycetota</taxon>
        <taxon>Actinomycetes</taxon>
        <taxon>Pseudonocardiales</taxon>
        <taxon>Pseudonocardiaceae</taxon>
        <taxon>Actinomycetospora</taxon>
    </lineage>
</organism>
<dbReference type="PANTHER" id="PTHR46553:SF3">
    <property type="entry name" value="ADENINE NUCLEOTIDE ALPHA HYDROLASES-LIKE SUPERFAMILY PROTEIN"/>
    <property type="match status" value="1"/>
</dbReference>